<dbReference type="InterPro" id="IPR015943">
    <property type="entry name" value="WD40/YVTN_repeat-like_dom_sf"/>
</dbReference>
<accession>A0A286U4Z7</accession>
<evidence type="ECO:0000313" key="4">
    <source>
        <dbReference type="EMBL" id="PAV14645.1"/>
    </source>
</evidence>
<dbReference type="Pfam" id="PF00400">
    <property type="entry name" value="WD40"/>
    <property type="match status" value="9"/>
</dbReference>
<gene>
    <name evidence="4" type="ORF">PNOK_0972300</name>
</gene>
<keyword evidence="5" id="KW-1185">Reference proteome</keyword>
<dbReference type="OrthoDB" id="538223at2759"/>
<dbReference type="InterPro" id="IPR001680">
    <property type="entry name" value="WD40_rpt"/>
</dbReference>
<reference evidence="4 5" key="1">
    <citation type="journal article" date="2017" name="Mol. Ecol.">
        <title>Comparative and population genomic landscape of Phellinus noxius: A hypervariable fungus causing root rot in trees.</title>
        <authorList>
            <person name="Chung C.L."/>
            <person name="Lee T.J."/>
            <person name="Akiba M."/>
            <person name="Lee H.H."/>
            <person name="Kuo T.H."/>
            <person name="Liu D."/>
            <person name="Ke H.M."/>
            <person name="Yokoi T."/>
            <person name="Roa M.B."/>
            <person name="Lu M.J."/>
            <person name="Chang Y.Y."/>
            <person name="Ann P.J."/>
            <person name="Tsai J.N."/>
            <person name="Chen C.Y."/>
            <person name="Tzean S.S."/>
            <person name="Ota Y."/>
            <person name="Hattori T."/>
            <person name="Sahashi N."/>
            <person name="Liou R.F."/>
            <person name="Kikuchi T."/>
            <person name="Tsai I.J."/>
        </authorList>
    </citation>
    <scope>NUCLEOTIDE SEQUENCE [LARGE SCALE GENOMIC DNA]</scope>
    <source>
        <strain evidence="4 5">FFPRI411160</strain>
    </source>
</reference>
<dbReference type="AlphaFoldDB" id="A0A286U4Z7"/>
<evidence type="ECO:0000256" key="1">
    <source>
        <dbReference type="ARBA" id="ARBA00022574"/>
    </source>
</evidence>
<dbReference type="InParanoid" id="A0A286U4Z7"/>
<name>A0A286U4Z7_9AGAM</name>
<evidence type="ECO:0000256" key="2">
    <source>
        <dbReference type="ARBA" id="ARBA00022737"/>
    </source>
</evidence>
<feature type="repeat" description="WD" evidence="3">
    <location>
        <begin position="328"/>
        <end position="359"/>
    </location>
</feature>
<dbReference type="EMBL" id="NBII01000012">
    <property type="protein sequence ID" value="PAV14645.1"/>
    <property type="molecule type" value="Genomic_DNA"/>
</dbReference>
<dbReference type="Proteomes" id="UP000217199">
    <property type="component" value="Unassembled WGS sequence"/>
</dbReference>
<organism evidence="4 5">
    <name type="scientific">Pyrrhoderma noxium</name>
    <dbReference type="NCBI Taxonomy" id="2282107"/>
    <lineage>
        <taxon>Eukaryota</taxon>
        <taxon>Fungi</taxon>
        <taxon>Dikarya</taxon>
        <taxon>Basidiomycota</taxon>
        <taxon>Agaricomycotina</taxon>
        <taxon>Agaricomycetes</taxon>
        <taxon>Hymenochaetales</taxon>
        <taxon>Hymenochaetaceae</taxon>
        <taxon>Pyrrhoderma</taxon>
    </lineage>
</organism>
<dbReference type="SUPFAM" id="SSF50978">
    <property type="entry name" value="WD40 repeat-like"/>
    <property type="match status" value="1"/>
</dbReference>
<feature type="repeat" description="WD" evidence="3">
    <location>
        <begin position="73"/>
        <end position="114"/>
    </location>
</feature>
<protein>
    <submittedName>
        <fullName evidence="4">WD40 domain containing protein</fullName>
    </submittedName>
</protein>
<dbReference type="STRING" id="2282107.A0A286U4Z7"/>
<dbReference type="InterPro" id="IPR036322">
    <property type="entry name" value="WD40_repeat_dom_sf"/>
</dbReference>
<feature type="repeat" description="WD" evidence="3">
    <location>
        <begin position="200"/>
        <end position="241"/>
    </location>
</feature>
<evidence type="ECO:0000313" key="5">
    <source>
        <dbReference type="Proteomes" id="UP000217199"/>
    </source>
</evidence>
<dbReference type="Gene3D" id="2.130.10.10">
    <property type="entry name" value="YVTN repeat-like/Quinoprotein amine dehydrogenase"/>
    <property type="match status" value="4"/>
</dbReference>
<feature type="repeat" description="WD" evidence="3">
    <location>
        <begin position="114"/>
        <end position="156"/>
    </location>
</feature>
<dbReference type="CDD" id="cd00200">
    <property type="entry name" value="WD40"/>
    <property type="match status" value="1"/>
</dbReference>
<feature type="repeat" description="WD" evidence="3">
    <location>
        <begin position="386"/>
        <end position="427"/>
    </location>
</feature>
<dbReference type="PROSITE" id="PS50294">
    <property type="entry name" value="WD_REPEATS_REGION"/>
    <property type="match status" value="7"/>
</dbReference>
<feature type="repeat" description="WD" evidence="3">
    <location>
        <begin position="285"/>
        <end position="326"/>
    </location>
</feature>
<comment type="caution">
    <text evidence="4">The sequence shown here is derived from an EMBL/GenBank/DDBJ whole genome shotgun (WGS) entry which is preliminary data.</text>
</comment>
<dbReference type="PROSITE" id="PS50082">
    <property type="entry name" value="WD_REPEATS_2"/>
    <property type="match status" value="8"/>
</dbReference>
<dbReference type="PANTHER" id="PTHR19848:SF8">
    <property type="entry name" value="F-BOX AND WD REPEAT DOMAIN CONTAINING 7"/>
    <property type="match status" value="1"/>
</dbReference>
<keyword evidence="1 3" id="KW-0853">WD repeat</keyword>
<dbReference type="PROSITE" id="PS00678">
    <property type="entry name" value="WD_REPEATS_1"/>
    <property type="match status" value="2"/>
</dbReference>
<dbReference type="PANTHER" id="PTHR19848">
    <property type="entry name" value="WD40 REPEAT PROTEIN"/>
    <property type="match status" value="1"/>
</dbReference>
<feature type="repeat" description="WD" evidence="3">
    <location>
        <begin position="156"/>
        <end position="198"/>
    </location>
</feature>
<dbReference type="PRINTS" id="PR00320">
    <property type="entry name" value="GPROTEINBRPT"/>
</dbReference>
<dbReference type="InterPro" id="IPR019775">
    <property type="entry name" value="WD40_repeat_CS"/>
</dbReference>
<sequence>MPFNHPGSSPSAIFVPCHDIEVTQYTTTNVTHADDVLNSNVHEGAIRELKDILNDSGFTEGDHSWSVEETKIKFEEQGAIKSIALSPGSKFIVSGSEDGSVHLWDTFTGEIVKRFKHSCSVHSVTFSPTNEKRIAFGSDDGTVQEWDATNDEPVAIAKHKDSVTSVVFSPSDGKCIASGSADMAICIWNVKRRKLVVGPLKGHTGHVLAVAYSKDGKRLVSGSKDKTVRVWDPSSGNLLSTFNGHSDWVRSVAYSSDGSHIVSGSSDKSILVWNARSGQTVCRPITGHESRVSSVCFSPDGDKILSGYEDNVVCVWDSVTGQSLLPPFKGHELSVESVCFFPDGRRFATGSKDGTIRIWTSGIIPYDINWELRDDNWVVDENGNLLRSRYRGVTSVVYSFDGLRNVSGFFDGTILVWDAESGETAGGPITGHGDCVKSVCISPCGKRIVSGSQGGTARAGAKHDSWWIHDYEHHYRWKQKKLGLMKVHLFEYGDCLLQRSASPCHGTSGIQRRDDSNLACFVERGRNQAGRD</sequence>
<feature type="repeat" description="WD" evidence="3">
    <location>
        <begin position="242"/>
        <end position="283"/>
    </location>
</feature>
<dbReference type="InterPro" id="IPR020472">
    <property type="entry name" value="WD40_PAC1"/>
</dbReference>
<dbReference type="SMART" id="SM00320">
    <property type="entry name" value="WD40"/>
    <property type="match status" value="9"/>
</dbReference>
<proteinExistence type="predicted"/>
<evidence type="ECO:0000256" key="3">
    <source>
        <dbReference type="PROSITE-ProRule" id="PRU00221"/>
    </source>
</evidence>
<dbReference type="SUPFAM" id="SSF101898">
    <property type="entry name" value="NHL repeat"/>
    <property type="match status" value="1"/>
</dbReference>
<keyword evidence="2" id="KW-0677">Repeat</keyword>